<feature type="transmembrane region" description="Helical" evidence="7">
    <location>
        <begin position="7"/>
        <end position="29"/>
    </location>
</feature>
<evidence type="ECO:0000256" key="1">
    <source>
        <dbReference type="ARBA" id="ARBA00004651"/>
    </source>
</evidence>
<dbReference type="PIRSF" id="PIRSF006324">
    <property type="entry name" value="LeuE"/>
    <property type="match status" value="1"/>
</dbReference>
<evidence type="ECO:0000256" key="6">
    <source>
        <dbReference type="ARBA" id="ARBA00023136"/>
    </source>
</evidence>
<evidence type="ECO:0000256" key="2">
    <source>
        <dbReference type="ARBA" id="ARBA00007928"/>
    </source>
</evidence>
<dbReference type="OrthoDB" id="9784202at2"/>
<feature type="transmembrane region" description="Helical" evidence="7">
    <location>
        <begin position="68"/>
        <end position="89"/>
    </location>
</feature>
<evidence type="ECO:0000256" key="7">
    <source>
        <dbReference type="SAM" id="Phobius"/>
    </source>
</evidence>
<comment type="similarity">
    <text evidence="2">Belongs to the Rht family.</text>
</comment>
<evidence type="ECO:0000256" key="5">
    <source>
        <dbReference type="ARBA" id="ARBA00022989"/>
    </source>
</evidence>
<keyword evidence="4 7" id="KW-0812">Transmembrane</keyword>
<sequence length="217" mass="23945">MFGITDIWTYIIGAIFIIILPGPNSIYVMSVASRFGVKTGYQAAFGVFVGDLILILATVLGAASLLKAFPWIFILLKVVGAGYLSYLGIRLCIAAYKTWNNATKNIQGQSKQQELQSFHPFRSALTISLINPKAILFYLSFFIQFVDPAYAHPAISFTLLATILQFLSMTYLTLLIFSGIKLAHYFNRYYKLAAVGITVVGISFCIFGFKLATSSLS</sequence>
<dbReference type="PATRIC" id="fig|421052.3.peg.2372"/>
<feature type="transmembrane region" description="Helical" evidence="7">
    <location>
        <begin position="121"/>
        <end position="143"/>
    </location>
</feature>
<dbReference type="NCBIfam" id="NF008201">
    <property type="entry name" value="PRK10958.1"/>
    <property type="match status" value="1"/>
</dbReference>
<dbReference type="GO" id="GO:0015820">
    <property type="term" value="P:L-leucine transport"/>
    <property type="evidence" value="ECO:0007669"/>
    <property type="project" value="TreeGrafter"/>
</dbReference>
<keyword evidence="6 7" id="KW-0472">Membrane</keyword>
<keyword evidence="5 7" id="KW-1133">Transmembrane helix</keyword>
<keyword evidence="3" id="KW-1003">Cell membrane</keyword>
<dbReference type="GO" id="GO:0015190">
    <property type="term" value="F:L-leucine transmembrane transporter activity"/>
    <property type="evidence" value="ECO:0007669"/>
    <property type="project" value="TreeGrafter"/>
</dbReference>
<dbReference type="GO" id="GO:0005886">
    <property type="term" value="C:plasma membrane"/>
    <property type="evidence" value="ECO:0007669"/>
    <property type="project" value="UniProtKB-SubCell"/>
</dbReference>
<dbReference type="Pfam" id="PF01810">
    <property type="entry name" value="LysE"/>
    <property type="match status" value="1"/>
</dbReference>
<dbReference type="InterPro" id="IPR001123">
    <property type="entry name" value="LeuE-type"/>
</dbReference>
<organism evidence="8 9">
    <name type="scientific">Acinetobacter rudis CIP 110305</name>
    <dbReference type="NCBI Taxonomy" id="421052"/>
    <lineage>
        <taxon>Bacteria</taxon>
        <taxon>Pseudomonadati</taxon>
        <taxon>Pseudomonadota</taxon>
        <taxon>Gammaproteobacteria</taxon>
        <taxon>Moraxellales</taxon>
        <taxon>Moraxellaceae</taxon>
        <taxon>Acinetobacter</taxon>
    </lineage>
</organism>
<accession>S3MV38</accession>
<dbReference type="HOGENOM" id="CLU_079569_3_1_6"/>
<evidence type="ECO:0000313" key="8">
    <source>
        <dbReference type="EMBL" id="EPF71397.1"/>
    </source>
</evidence>
<comment type="caution">
    <text evidence="8">The sequence shown here is derived from an EMBL/GenBank/DDBJ whole genome shotgun (WGS) entry which is preliminary data.</text>
</comment>
<evidence type="ECO:0000256" key="3">
    <source>
        <dbReference type="ARBA" id="ARBA00022475"/>
    </source>
</evidence>
<dbReference type="AlphaFoldDB" id="S3MV38"/>
<reference evidence="8 9" key="1">
    <citation type="submission" date="2013-06" db="EMBL/GenBank/DDBJ databases">
        <title>The Genome Sequence of Acinetobacter rudis CIP 110305.</title>
        <authorList>
            <consortium name="The Broad Institute Genome Sequencing Platform"/>
            <consortium name="The Broad Institute Genome Sequencing Center for Infectious Disease"/>
            <person name="Cerqueira G."/>
            <person name="Feldgarden M."/>
            <person name="Courvalin P."/>
            <person name="Perichon B."/>
            <person name="Grillot-Courvalin C."/>
            <person name="Clermont D."/>
            <person name="Rocha E."/>
            <person name="Yoon E.-J."/>
            <person name="Nemec A."/>
            <person name="Young S.K."/>
            <person name="Zeng Q."/>
            <person name="Gargeya S."/>
            <person name="Fitzgerald M."/>
            <person name="Abouelleil A."/>
            <person name="Alvarado L."/>
            <person name="Berlin A.M."/>
            <person name="Chapman S.B."/>
            <person name="Dewar J."/>
            <person name="Goldberg J."/>
            <person name="Griggs A."/>
            <person name="Gujja S."/>
            <person name="Hansen M."/>
            <person name="Howarth C."/>
            <person name="Imamovic A."/>
            <person name="Larimer J."/>
            <person name="McCowan C."/>
            <person name="Murphy C."/>
            <person name="Pearson M."/>
            <person name="Priest M."/>
            <person name="Roberts A."/>
            <person name="Saif S."/>
            <person name="Shea T."/>
            <person name="Sykes S."/>
            <person name="Wortman J."/>
            <person name="Nusbaum C."/>
            <person name="Birren B."/>
        </authorList>
    </citation>
    <scope>NUCLEOTIDE SEQUENCE [LARGE SCALE GENOMIC DNA]</scope>
    <source>
        <strain evidence="8 9">CIP 110305</strain>
    </source>
</reference>
<dbReference type="EMBL" id="ATGI01000032">
    <property type="protein sequence ID" value="EPF71397.1"/>
    <property type="molecule type" value="Genomic_DNA"/>
</dbReference>
<evidence type="ECO:0000313" key="9">
    <source>
        <dbReference type="Proteomes" id="UP000014568"/>
    </source>
</evidence>
<feature type="transmembrane region" description="Helical" evidence="7">
    <location>
        <begin position="155"/>
        <end position="177"/>
    </location>
</feature>
<feature type="transmembrane region" description="Helical" evidence="7">
    <location>
        <begin position="41"/>
        <end position="62"/>
    </location>
</feature>
<keyword evidence="9" id="KW-1185">Reference proteome</keyword>
<dbReference type="STRING" id="632955.GCA_000829675_00913"/>
<gene>
    <name evidence="8" type="ORF">F945_02426</name>
</gene>
<evidence type="ECO:0000256" key="4">
    <source>
        <dbReference type="ARBA" id="ARBA00022692"/>
    </source>
</evidence>
<comment type="subcellular location">
    <subcellularLocation>
        <location evidence="1">Cell membrane</location>
        <topology evidence="1">Multi-pass membrane protein</topology>
    </subcellularLocation>
</comment>
<protein>
    <submittedName>
        <fullName evidence="8">Leucine efflux protein</fullName>
    </submittedName>
</protein>
<dbReference type="Proteomes" id="UP000014568">
    <property type="component" value="Unassembled WGS sequence"/>
</dbReference>
<dbReference type="eggNOG" id="COG1280">
    <property type="taxonomic scope" value="Bacteria"/>
</dbReference>
<dbReference type="RefSeq" id="WP_016656828.1">
    <property type="nucleotide sequence ID" value="NZ_KE340353.1"/>
</dbReference>
<proteinExistence type="inferred from homology"/>
<dbReference type="PANTHER" id="PTHR30086:SF15">
    <property type="entry name" value="LEUCINE EFFLUX PROTEIN"/>
    <property type="match status" value="1"/>
</dbReference>
<dbReference type="PANTHER" id="PTHR30086">
    <property type="entry name" value="ARGININE EXPORTER PROTEIN ARGO"/>
    <property type="match status" value="1"/>
</dbReference>
<name>S3MV38_9GAMM</name>
<feature type="transmembrane region" description="Helical" evidence="7">
    <location>
        <begin position="189"/>
        <end position="209"/>
    </location>
</feature>